<name>A0A1I5D148_9FLAO</name>
<dbReference type="EMBL" id="FOVL01000027">
    <property type="protein sequence ID" value="SFN92955.1"/>
    <property type="molecule type" value="Genomic_DNA"/>
</dbReference>
<evidence type="ECO:0000313" key="2">
    <source>
        <dbReference type="Proteomes" id="UP000199153"/>
    </source>
</evidence>
<gene>
    <name evidence="1" type="ORF">SAMN05660413_03121</name>
</gene>
<proteinExistence type="predicted"/>
<reference evidence="1 2" key="1">
    <citation type="submission" date="2016-10" db="EMBL/GenBank/DDBJ databases">
        <authorList>
            <person name="de Groot N.N."/>
        </authorList>
    </citation>
    <scope>NUCLEOTIDE SEQUENCE [LARGE SCALE GENOMIC DNA]</scope>
    <source>
        <strain evidence="1 2">DSM 17794</strain>
    </source>
</reference>
<sequence>MKSLIRKHYSFSGKGSYSGENLQRRMDFQALDVNILKGNHEDYVEVETAFLLYMGGIPNTLNFISFCFEIYRSRCKLFKVLNCIYSI</sequence>
<organism evidence="1 2">
    <name type="scientific">Salegentibacter flavus</name>
    <dbReference type="NCBI Taxonomy" id="287099"/>
    <lineage>
        <taxon>Bacteria</taxon>
        <taxon>Pseudomonadati</taxon>
        <taxon>Bacteroidota</taxon>
        <taxon>Flavobacteriia</taxon>
        <taxon>Flavobacteriales</taxon>
        <taxon>Flavobacteriaceae</taxon>
        <taxon>Salegentibacter</taxon>
    </lineage>
</organism>
<dbReference type="AlphaFoldDB" id="A0A1I5D148"/>
<evidence type="ECO:0000313" key="1">
    <source>
        <dbReference type="EMBL" id="SFN92955.1"/>
    </source>
</evidence>
<protein>
    <submittedName>
        <fullName evidence="1">Uncharacterized protein</fullName>
    </submittedName>
</protein>
<keyword evidence="2" id="KW-1185">Reference proteome</keyword>
<accession>A0A1I5D148</accession>
<dbReference type="Proteomes" id="UP000199153">
    <property type="component" value="Unassembled WGS sequence"/>
</dbReference>